<name>A0A1Y2J1M0_TRAC3</name>
<evidence type="ECO:0000256" key="1">
    <source>
        <dbReference type="SAM" id="MobiDB-lite"/>
    </source>
</evidence>
<dbReference type="PANTHER" id="PTHR42339:SF1">
    <property type="entry name" value="HISTONE H1"/>
    <property type="match status" value="1"/>
</dbReference>
<accession>A0A1Y2J1M0</accession>
<evidence type="ECO:0000313" key="3">
    <source>
        <dbReference type="EMBL" id="OSD06102.1"/>
    </source>
</evidence>
<dbReference type="InterPro" id="IPR056143">
    <property type="entry name" value="DUF7726"/>
</dbReference>
<dbReference type="PANTHER" id="PTHR42339">
    <property type="entry name" value="HISTONE H1"/>
    <property type="match status" value="1"/>
</dbReference>
<reference evidence="3 4" key="1">
    <citation type="journal article" date="2015" name="Biotechnol. Biofuels">
        <title>Enhanced degradation of softwood versus hardwood by the white-rot fungus Pycnoporus coccineus.</title>
        <authorList>
            <person name="Couturier M."/>
            <person name="Navarro D."/>
            <person name="Chevret D."/>
            <person name="Henrissat B."/>
            <person name="Piumi F."/>
            <person name="Ruiz-Duenas F.J."/>
            <person name="Martinez A.T."/>
            <person name="Grigoriev I.V."/>
            <person name="Riley R."/>
            <person name="Lipzen A."/>
            <person name="Berrin J.G."/>
            <person name="Master E.R."/>
            <person name="Rosso M.N."/>
        </authorList>
    </citation>
    <scope>NUCLEOTIDE SEQUENCE [LARGE SCALE GENOMIC DNA]</scope>
    <source>
        <strain evidence="3 4">BRFM310</strain>
    </source>
</reference>
<protein>
    <recommendedName>
        <fullName evidence="2">DUF7726 domain-containing protein</fullName>
    </recommendedName>
</protein>
<sequence>MPPKRKSEVLAVDIDLTVDSKDASEEAGAKENAPLAAPEPATKKARASDVGEGSSSDAAKGKKGDKPWQSWRDVVLDGEEEGDLPIYDDCNDIRRKIRLLQKQPGFKITHWLKDIGNINNNSYQRFMKATGPSGGAENGTYYAAYVYFEKVRIFEGKKKTAKRIRNEQEYLAGLPKEDRRRQWVYMPV</sequence>
<feature type="domain" description="DUF7726" evidence="2">
    <location>
        <begin position="85"/>
        <end position="158"/>
    </location>
</feature>
<dbReference type="Pfam" id="PF24852">
    <property type="entry name" value="DUF7726"/>
    <property type="match status" value="1"/>
</dbReference>
<dbReference type="OrthoDB" id="2592504at2759"/>
<evidence type="ECO:0000313" key="4">
    <source>
        <dbReference type="Proteomes" id="UP000193067"/>
    </source>
</evidence>
<organism evidence="3 4">
    <name type="scientific">Trametes coccinea (strain BRFM310)</name>
    <name type="common">Pycnoporus coccineus</name>
    <dbReference type="NCBI Taxonomy" id="1353009"/>
    <lineage>
        <taxon>Eukaryota</taxon>
        <taxon>Fungi</taxon>
        <taxon>Dikarya</taxon>
        <taxon>Basidiomycota</taxon>
        <taxon>Agaricomycotina</taxon>
        <taxon>Agaricomycetes</taxon>
        <taxon>Polyporales</taxon>
        <taxon>Polyporaceae</taxon>
        <taxon>Trametes</taxon>
    </lineage>
</organism>
<evidence type="ECO:0000259" key="2">
    <source>
        <dbReference type="Pfam" id="PF24852"/>
    </source>
</evidence>
<feature type="compositionally biased region" description="Basic and acidic residues" evidence="1">
    <location>
        <begin position="20"/>
        <end position="29"/>
    </location>
</feature>
<proteinExistence type="predicted"/>
<feature type="region of interest" description="Disordered" evidence="1">
    <location>
        <begin position="20"/>
        <end position="66"/>
    </location>
</feature>
<dbReference type="AlphaFoldDB" id="A0A1Y2J1M0"/>
<keyword evidence="4" id="KW-1185">Reference proteome</keyword>
<dbReference type="Proteomes" id="UP000193067">
    <property type="component" value="Unassembled WGS sequence"/>
</dbReference>
<dbReference type="EMBL" id="KZ084091">
    <property type="protein sequence ID" value="OSD06102.1"/>
    <property type="molecule type" value="Genomic_DNA"/>
</dbReference>
<gene>
    <name evidence="3" type="ORF">PYCCODRAFT_1474962</name>
</gene>